<feature type="region of interest" description="Disordered" evidence="1">
    <location>
        <begin position="669"/>
        <end position="693"/>
    </location>
</feature>
<proteinExistence type="predicted"/>
<dbReference type="Proteomes" id="UP000748531">
    <property type="component" value="Unassembled WGS sequence"/>
</dbReference>
<feature type="compositionally biased region" description="Basic and acidic residues" evidence="1">
    <location>
        <begin position="1168"/>
        <end position="1178"/>
    </location>
</feature>
<comment type="caution">
    <text evidence="2">The sequence shown here is derived from an EMBL/GenBank/DDBJ whole genome shotgun (WGS) entry which is preliminary data.</text>
</comment>
<feature type="region of interest" description="Disordered" evidence="1">
    <location>
        <begin position="1817"/>
        <end position="1866"/>
    </location>
</feature>
<feature type="compositionally biased region" description="Basic and acidic residues" evidence="1">
    <location>
        <begin position="1960"/>
        <end position="1974"/>
    </location>
</feature>
<feature type="region of interest" description="Disordered" evidence="1">
    <location>
        <begin position="1013"/>
        <end position="1182"/>
    </location>
</feature>
<feature type="region of interest" description="Disordered" evidence="1">
    <location>
        <begin position="1953"/>
        <end position="1975"/>
    </location>
</feature>
<feature type="compositionally biased region" description="Low complexity" evidence="1">
    <location>
        <begin position="7"/>
        <end position="22"/>
    </location>
</feature>
<reference evidence="2" key="1">
    <citation type="submission" date="2019-05" db="EMBL/GenBank/DDBJ databases">
        <title>Annotation for the trematode Paragonimus heterotremus.</title>
        <authorList>
            <person name="Choi Y.-J."/>
        </authorList>
    </citation>
    <scope>NUCLEOTIDE SEQUENCE</scope>
    <source>
        <strain evidence="2">LC</strain>
    </source>
</reference>
<dbReference type="EMBL" id="LUCH01001009">
    <property type="protein sequence ID" value="KAF5403848.1"/>
    <property type="molecule type" value="Genomic_DNA"/>
</dbReference>
<feature type="compositionally biased region" description="Basic and acidic residues" evidence="1">
    <location>
        <begin position="1016"/>
        <end position="1040"/>
    </location>
</feature>
<feature type="compositionally biased region" description="Basic and acidic residues" evidence="1">
    <location>
        <begin position="669"/>
        <end position="691"/>
    </location>
</feature>
<feature type="compositionally biased region" description="Polar residues" evidence="1">
    <location>
        <begin position="1820"/>
        <end position="1850"/>
    </location>
</feature>
<dbReference type="OrthoDB" id="6253987at2759"/>
<feature type="compositionally biased region" description="Basic and acidic residues" evidence="1">
    <location>
        <begin position="1077"/>
        <end position="1092"/>
    </location>
</feature>
<feature type="compositionally biased region" description="Acidic residues" evidence="1">
    <location>
        <begin position="1051"/>
        <end position="1061"/>
    </location>
</feature>
<organism evidence="2 3">
    <name type="scientific">Paragonimus heterotremus</name>
    <dbReference type="NCBI Taxonomy" id="100268"/>
    <lineage>
        <taxon>Eukaryota</taxon>
        <taxon>Metazoa</taxon>
        <taxon>Spiralia</taxon>
        <taxon>Lophotrochozoa</taxon>
        <taxon>Platyhelminthes</taxon>
        <taxon>Trematoda</taxon>
        <taxon>Digenea</taxon>
        <taxon>Plagiorchiida</taxon>
        <taxon>Troglotremata</taxon>
        <taxon>Troglotrematidae</taxon>
        <taxon>Paragonimus</taxon>
    </lineage>
</organism>
<keyword evidence="3" id="KW-1185">Reference proteome</keyword>
<protein>
    <submittedName>
        <fullName evidence="2">Uncharacterized protein</fullName>
    </submittedName>
</protein>
<feature type="compositionally biased region" description="Basic and acidic residues" evidence="1">
    <location>
        <begin position="1110"/>
        <end position="1122"/>
    </location>
</feature>
<feature type="region of interest" description="Disordered" evidence="1">
    <location>
        <begin position="1"/>
        <end position="37"/>
    </location>
</feature>
<name>A0A8J4SQA0_9TREM</name>
<feature type="compositionally biased region" description="Basic and acidic residues" evidence="1">
    <location>
        <begin position="1852"/>
        <end position="1861"/>
    </location>
</feature>
<gene>
    <name evidence="2" type="ORF">PHET_02848</name>
</gene>
<evidence type="ECO:0000256" key="1">
    <source>
        <dbReference type="SAM" id="MobiDB-lite"/>
    </source>
</evidence>
<evidence type="ECO:0000313" key="2">
    <source>
        <dbReference type="EMBL" id="KAF5403848.1"/>
    </source>
</evidence>
<evidence type="ECO:0000313" key="3">
    <source>
        <dbReference type="Proteomes" id="UP000748531"/>
    </source>
</evidence>
<accession>A0A8J4SQA0</accession>
<sequence>MARKRPSSTSSPLTNTPPTGTPKSSQHTVRSSSAPPDYRVNENYEELLKAFGHYYTSLPITLCIEKSPIIMKDLYKRLKTMPKRIIAPDGYIPNSKIRKLLQPEPVTVELSQQCLSETASQKLHLEQLIKRYLSDERTKDTLSSITVMKDVALLRVATSSAGAEKMRNEMMANLAIEVEGLLEQPCEVLFDDEHMEDDEAARMQKSAKLHKFARQITKQTVQKHFEQKIKESLKRHGIERKVEEEESFIEEVEEEQFDDPTNQRSALAPTNWRQEEDLIDRIERDNTEAIKQRQKLETERILPYEFVKNNLEKLAAELGGMARVMDVIYGAIQKKQSDLEKLDSILRSREARVGMINSIVSPTWAMFYLSNLCGSERIAMEHLDTLLDPESSPDVVTSLKVQLMKYLGNARRLEQYCCEFSSVRGMVENTLVTRGMPKDAARNLIFEAIAGNKDAKTRIANWMQLPDIEELLHALKSCNKDRVIALAEQSMAARRTEMTTLSSTDLLDRTKESADASLLAQLDADARRVMQYDGKLEENFDDDGTVPAPSQLKVQLGKKPESQLKIIEATPLSSSDLSASTKESMLDSHYTASTKEIKIAVKPERILKEKDYAKDEDQNGARMKRKTASEEHAEFLMAAKAGGLEPEDGQLRMRARSRTGGSVVRVRKELQKGRKETVPQRETHEESEHGTIESVDEIVDETEGYDLSVMDAEIVLSDEDLAQILKVVETERVSSEPQITATVEASVTEGTDTRPARYPEQELLQGQVKRFQANPTEPGPFYLWMLRFIPDHLIVFETVFPTADTEDVLMKNVVGSKWFLNKDAQMKKEVIAVEIMRVIPNIKDHVDLEEAENALILLKRQFGVGVNCAKYVVKQASKLFPKYLEVLKHVRKTGVGSKEDTFIRAVTMLSIMNNYSEDVTEGLEQLESEPVKARVAGTSKTAPMTSKMERIKEGGRKEKPKVQEYDEQSQEEVEIVEQGFDKEVEITEQSLALSPEEKEKLRLKHQQEVNAKIRSKMQEKRAEDRVNALMREKSLSKKTTESSPASYTPEDASEDIEEDEHVVDIKHQLHLKKQALKNRETESSSSHEHEIRELEEELAIAKLKAKQQRRAHDQDRTEERATSSRKKQRTDERLIESPRSSRGRTPDAKSRPPSRRVPAAKGMEFEESSEKLDEHSEEAPDTPLLRFPAVRSTVDRQSISSSVKDFLLKQGKIVGSGMVPSVSLKALSDALKNPEQASQAEEVIDIIRRELGVDEVDPVTLIKRMKDQMDHMPEQKHQPINKMINLLSMLLAVESEESSSDSKEGKRISSLTLLEQSEVERQRLKVLATLVDDITSQLKYEYSMMNELGATQRSVWMILETQTDAMRECCEKIGFIVSSNAMTPELASFITSLFTMDLIDYESMLRRGKNLSETEHKTIYRQSRILLEVLSWFDVKPGKLIKSIEEFSYLEDYTRILEKPPHPQVDPHQMEIVLPESYLNLIETEFFADFATVQIVSGEERQPLEEMYTGQKYSVESVDGATAKKKKNMLQLMTQRLADIKRTFDHPTLSIDPNSPLVRLSAKLLDGINMLTEDEETEASKSSAVDQHKKILAYETGKIPITSKAFALANSLRLHRKTIPNIQRQRPASAVGNLEEPSTLKSTVTPKLYVRSLRKTTTPESKEVLALLPSMMLRGPLKSRRHKRPLYQTGSLALVAKVGERRSVPQPVTPQTAQKPIYIGHDERPVHLASGRTVQMQAPMRASAATESKLSVRRAKVLLTRQRRANFLIPDSLQQVKSLHSEQILTADVLESMIRIESSRGSYKTEETKLDSKVKKFDGRTTTPIPSTQSILSNLASSNESSPQRTPTSKFKSKEIELRSEEEQDISEPLAEIDETTNKVAGVWTWLDTLLTAKTKAAETPHSVLQAFRIEAREKASSGFARSKTPKMITMLEEKVSRLQHLVQDIEETEVWHPPTEMSRPAERKTPPTGDKRPGYSFYSVTAPAFEKSQQIKTKHDDSKKYQTLAKEKDLPQTRVLPKLRRRFIRYKPNEYAVTSVEKMTANLDTATQYLQSVLPPGRLTELLTKIQSEKTPTDAMTTLEEALLQAAEKARDAENELSPYARGTPRPSQVPITQWRMLGIPTRSQNRQPDTFRSTYRGVHCRYALLAHNGFHKQNLSIGAHLARMDLVDCINKSIQQRAYHRIQSSMVECLKKVIN</sequence>
<feature type="compositionally biased region" description="Polar residues" evidence="1">
    <location>
        <begin position="23"/>
        <end position="34"/>
    </location>
</feature>